<dbReference type="EMBL" id="JAMQGM010000002">
    <property type="protein sequence ID" value="MCM2576306.1"/>
    <property type="molecule type" value="Genomic_DNA"/>
</dbReference>
<evidence type="ECO:0000313" key="2">
    <source>
        <dbReference type="Proteomes" id="UP001167160"/>
    </source>
</evidence>
<keyword evidence="2" id="KW-1185">Reference proteome</keyword>
<reference evidence="1" key="1">
    <citation type="journal article" date="2023" name="Int. J. Syst. Evol. Microbiol.">
        <title>Streptomyces meridianus sp. nov. isolated from brackish water of the Tagus estuary in Alcochete, Portugal.</title>
        <authorList>
            <person name="Santos J.D.N."/>
            <person name="Klimek D."/>
            <person name="Calusinska M."/>
            <person name="Lobo Da Cunha A."/>
            <person name="Catita J."/>
            <person name="Goncalves H."/>
            <person name="Gonzalez I."/>
            <person name="Reyes F."/>
            <person name="Lage O.M."/>
        </authorList>
    </citation>
    <scope>NUCLEOTIDE SEQUENCE</scope>
    <source>
        <strain evidence="1">MTZ3.1</strain>
    </source>
</reference>
<name>A0ABT0X182_9ACTN</name>
<proteinExistence type="predicted"/>
<evidence type="ECO:0000313" key="1">
    <source>
        <dbReference type="EMBL" id="MCM2576306.1"/>
    </source>
</evidence>
<comment type="caution">
    <text evidence="1">The sequence shown here is derived from an EMBL/GenBank/DDBJ whole genome shotgun (WGS) entry which is preliminary data.</text>
</comment>
<sequence>MPWSHDWGSAELVEDAIDVLAATGPTLGRPLVDRIKGAEQHHMKELRPGSSGSGEIRILFAFDPFRRAVLLAAGDKAGDWRGWYNTSIPLAEKRYQSHLAELDSREYE</sequence>
<accession>A0ABT0X182</accession>
<gene>
    <name evidence="1" type="ORF">M1E25_02870</name>
</gene>
<protein>
    <submittedName>
        <fullName evidence="1">Type II toxin-antitoxin system RelE/ParE family toxin</fullName>
    </submittedName>
</protein>
<organism evidence="1 2">
    <name type="scientific">Streptomyces meridianus</name>
    <dbReference type="NCBI Taxonomy" id="2938945"/>
    <lineage>
        <taxon>Bacteria</taxon>
        <taxon>Bacillati</taxon>
        <taxon>Actinomycetota</taxon>
        <taxon>Actinomycetes</taxon>
        <taxon>Kitasatosporales</taxon>
        <taxon>Streptomycetaceae</taxon>
        <taxon>Streptomyces</taxon>
    </lineage>
</organism>
<dbReference type="Pfam" id="PF05973">
    <property type="entry name" value="Gp49"/>
    <property type="match status" value="1"/>
</dbReference>
<dbReference type="InterPro" id="IPR009241">
    <property type="entry name" value="HigB-like"/>
</dbReference>
<dbReference type="Proteomes" id="UP001167160">
    <property type="component" value="Unassembled WGS sequence"/>
</dbReference>